<dbReference type="InterPro" id="IPR002123">
    <property type="entry name" value="Plipid/glycerol_acylTrfase"/>
</dbReference>
<evidence type="ECO:0000256" key="3">
    <source>
        <dbReference type="ARBA" id="ARBA00022679"/>
    </source>
</evidence>
<keyword evidence="3" id="KW-0808">Transferase</keyword>
<dbReference type="GO" id="GO:0006654">
    <property type="term" value="P:phosphatidic acid biosynthetic process"/>
    <property type="evidence" value="ECO:0007669"/>
    <property type="project" value="TreeGrafter"/>
</dbReference>
<name>A0AAX3F176_MYCSY</name>
<keyword evidence="5 7" id="KW-0012">Acyltransferase</keyword>
<evidence type="ECO:0000256" key="5">
    <source>
        <dbReference type="ARBA" id="ARBA00023315"/>
    </source>
</evidence>
<evidence type="ECO:0000256" key="1">
    <source>
        <dbReference type="ARBA" id="ARBA00005189"/>
    </source>
</evidence>
<dbReference type="RefSeq" id="WP_154221551.1">
    <property type="nucleotide sequence ID" value="NZ_CP034544.1"/>
</dbReference>
<dbReference type="Pfam" id="PF01553">
    <property type="entry name" value="Acyltransferase"/>
    <property type="match status" value="1"/>
</dbReference>
<gene>
    <name evidence="7" type="ORF">OIE46_00600</name>
</gene>
<accession>A0AAX3F176</accession>
<evidence type="ECO:0000256" key="4">
    <source>
        <dbReference type="ARBA" id="ARBA00023098"/>
    </source>
</evidence>
<dbReference type="PANTHER" id="PTHR10434">
    <property type="entry name" value="1-ACYL-SN-GLYCEROL-3-PHOSPHATE ACYLTRANSFERASE"/>
    <property type="match status" value="1"/>
</dbReference>
<keyword evidence="2" id="KW-0444">Lipid biosynthesis</keyword>
<comment type="pathway">
    <text evidence="1">Lipid metabolism.</text>
</comment>
<dbReference type="CDD" id="cd07989">
    <property type="entry name" value="LPLAT_AGPAT-like"/>
    <property type="match status" value="1"/>
</dbReference>
<dbReference type="AlphaFoldDB" id="A0AAX3F176"/>
<organism evidence="7 8">
    <name type="scientific">Mycoplasmopsis synoviae</name>
    <name type="common">Mycoplasma synoviae</name>
    <dbReference type="NCBI Taxonomy" id="2109"/>
    <lineage>
        <taxon>Bacteria</taxon>
        <taxon>Bacillati</taxon>
        <taxon>Mycoplasmatota</taxon>
        <taxon>Mycoplasmoidales</taxon>
        <taxon>Metamycoplasmataceae</taxon>
        <taxon>Mycoplasmopsis</taxon>
    </lineage>
</organism>
<evidence type="ECO:0000256" key="2">
    <source>
        <dbReference type="ARBA" id="ARBA00022516"/>
    </source>
</evidence>
<reference evidence="7" key="2">
    <citation type="submission" date="2022-11" db="EMBL/GenBank/DDBJ databases">
        <title>complete genomes of mycoplasma synoviae ZX313 strain and SD2 strain.</title>
        <authorList>
            <person name="Zhong Q."/>
        </authorList>
    </citation>
    <scope>NUCLEOTIDE SEQUENCE</scope>
    <source>
        <strain evidence="7">SD2</strain>
    </source>
</reference>
<keyword evidence="4" id="KW-0443">Lipid metabolism</keyword>
<evidence type="ECO:0000259" key="6">
    <source>
        <dbReference type="SMART" id="SM00563"/>
    </source>
</evidence>
<dbReference type="SUPFAM" id="SSF69593">
    <property type="entry name" value="Glycerol-3-phosphate (1)-acyltransferase"/>
    <property type="match status" value="1"/>
</dbReference>
<feature type="domain" description="Phospholipid/glycerol acyltransferase" evidence="6">
    <location>
        <begin position="77"/>
        <end position="200"/>
    </location>
</feature>
<dbReference type="GO" id="GO:0003841">
    <property type="term" value="F:1-acylglycerol-3-phosphate O-acyltransferase activity"/>
    <property type="evidence" value="ECO:0007669"/>
    <property type="project" value="TreeGrafter"/>
</dbReference>
<proteinExistence type="predicted"/>
<dbReference type="PANTHER" id="PTHR10434:SF64">
    <property type="entry name" value="1-ACYL-SN-GLYCEROL-3-PHOSPHATE ACYLTRANSFERASE-RELATED"/>
    <property type="match status" value="1"/>
</dbReference>
<sequence length="252" mass="28848">MKKLAVNITLKKIVFALPWFFRVLKIRKMAKNYKSNPETYSEKFRYNYLLKLCEKILRIYNIDLEVLGYENIEKGYGFIVPNHKSGIDPIVLIAALKNPSQEEGTENKFATFISKEEQNKILIKAMSLIDVVLIKRNDLRNSYEGLINFGNYVKNKKVYGVIFPEGTRVKGEALGEFKSGAFKIAKSNYLPIIPCAISNSADAFNSNRKKRLKVTVSFLSPLKPQSFMILENEAISNRVKELISKELHKNAN</sequence>
<dbReference type="Proteomes" id="UP001164481">
    <property type="component" value="Chromosome"/>
</dbReference>
<dbReference type="SMART" id="SM00563">
    <property type="entry name" value="PlsC"/>
    <property type="match status" value="1"/>
</dbReference>
<dbReference type="EMBL" id="CP107525">
    <property type="protein sequence ID" value="UZW64579.1"/>
    <property type="molecule type" value="Genomic_DNA"/>
</dbReference>
<evidence type="ECO:0000313" key="8">
    <source>
        <dbReference type="Proteomes" id="UP001164481"/>
    </source>
</evidence>
<reference evidence="7" key="1">
    <citation type="submission" date="2022-10" db="EMBL/GenBank/DDBJ databases">
        <authorList>
            <person name="Wei X."/>
        </authorList>
    </citation>
    <scope>NUCLEOTIDE SEQUENCE</scope>
    <source>
        <strain evidence="7">SD2</strain>
    </source>
</reference>
<protein>
    <submittedName>
        <fullName evidence="7">1-acyl-sn-glycerol-3-phosphate acyltransferase</fullName>
    </submittedName>
</protein>
<evidence type="ECO:0000313" key="7">
    <source>
        <dbReference type="EMBL" id="UZW64579.1"/>
    </source>
</evidence>